<evidence type="ECO:0000313" key="1">
    <source>
        <dbReference type="EMBL" id="SJZ90306.1"/>
    </source>
</evidence>
<reference evidence="2" key="1">
    <citation type="submission" date="2017-02" db="EMBL/GenBank/DDBJ databases">
        <authorList>
            <person name="Varghese N."/>
            <person name="Submissions S."/>
        </authorList>
    </citation>
    <scope>NUCLEOTIDE SEQUENCE [LARGE SCALE GENOMIC DNA]</scope>
    <source>
        <strain evidence="2">DSM 19608</strain>
    </source>
</reference>
<dbReference type="EMBL" id="FUXB01000007">
    <property type="protein sequence ID" value="SJZ90306.1"/>
    <property type="molecule type" value="Genomic_DNA"/>
</dbReference>
<keyword evidence="2" id="KW-1185">Reference proteome</keyword>
<accession>A0A1T4PGE7</accession>
<dbReference type="STRING" id="1123491.SAMN02745782_01712"/>
<dbReference type="Proteomes" id="UP000190834">
    <property type="component" value="Unassembled WGS sequence"/>
</dbReference>
<proteinExistence type="predicted"/>
<sequence>MVQPSLVPVMHQRKGIFSISTITPLAVELGKQLLIKGFYVAFQPCESTL</sequence>
<organism evidence="1 2">
    <name type="scientific">Vibrio cincinnatiensis DSM 19608</name>
    <dbReference type="NCBI Taxonomy" id="1123491"/>
    <lineage>
        <taxon>Bacteria</taxon>
        <taxon>Pseudomonadati</taxon>
        <taxon>Pseudomonadota</taxon>
        <taxon>Gammaproteobacteria</taxon>
        <taxon>Vibrionales</taxon>
        <taxon>Vibrionaceae</taxon>
        <taxon>Vibrio</taxon>
    </lineage>
</organism>
<protein>
    <submittedName>
        <fullName evidence="1">Uncharacterized protein</fullName>
    </submittedName>
</protein>
<name>A0A1T4PGE7_VIBCI</name>
<dbReference type="AlphaFoldDB" id="A0A1T4PGE7"/>
<gene>
    <name evidence="1" type="ORF">SAMN02745782_01712</name>
</gene>
<evidence type="ECO:0000313" key="2">
    <source>
        <dbReference type="Proteomes" id="UP000190834"/>
    </source>
</evidence>